<evidence type="ECO:0000313" key="3">
    <source>
        <dbReference type="EMBL" id="KAJ0972808.1"/>
    </source>
</evidence>
<dbReference type="AlphaFoldDB" id="A0A9D5CGG5"/>
<dbReference type="PANTHER" id="PTHR33232:SF20">
    <property type="entry name" value="PROTEIN SIEVE ELEMENT OCCLUSION B-LIKE"/>
    <property type="match status" value="1"/>
</dbReference>
<sequence>MAGTVAQQQKMQLIKGERHLFSSSDDTIVMKQIAATHAPDGREVDVRPILNIIEDILRRATPTIIVMPHTQLELVEDKVNHYGLTSMLEALAYPIHKISCEITSKCSGGGEAHATTLALFHTLSTYTWDAKLVLVLAAFAMIYGEFWLTAQLHTVNPMAKSLALIKQLPNILEHSDILKPRFDAISNLIKAMLDVTKSIIEFRELPSEYISLDTPDMTLTMAHIPTAVYWTIRGAIACVSQIIGLIGLGHEYISSTTEAWELSSLAHKISNIHGHLTKQLTLCHQLIDDKKHIEAYQTLVRLFDTVHLDNMKILKALIYSKDELPLIDGTTKKRVSVDVLRRKIVMLFITDLDITHEELFVLIQIYSDTHQGKMERHYEIVWLPIIDRHVPWLPTKEENFDRLASSMPWYSLQHPSLLDKAVVRYIRDVWHFEKKPLLVVLDPQGKVVCPNALHMMWIWGSLAFPFTSNREEALWKEETWRLEFLVDEIDPAILSWAREGRYICLYGGEDIEWIRRFTMTLRRITQELRIPLEMVYVGKSNPKERVKKITAIISAEKLSGYWQDPAMIWFFWVRLESMWHSKRQHGRSIEDDFIMQEVMQMLSFDGSDEGWAVISHGTSLDMVKSQGKKLMDCLNGFENWKGTVEHEGFVPALANALAPYHTHEHCTRLILPGETGKITEHVVCAECKRPMDKFVLYRCCTD</sequence>
<feature type="domain" description="Sieve element occlusion N-terminal" evidence="1">
    <location>
        <begin position="24"/>
        <end position="307"/>
    </location>
</feature>
<dbReference type="OrthoDB" id="1854460at2759"/>
<dbReference type="EMBL" id="JAGGNH010000005">
    <property type="protein sequence ID" value="KAJ0972808.1"/>
    <property type="molecule type" value="Genomic_DNA"/>
</dbReference>
<dbReference type="Pfam" id="PF14577">
    <property type="entry name" value="SEO_C"/>
    <property type="match status" value="1"/>
</dbReference>
<accession>A0A9D5CGG5</accession>
<keyword evidence="4" id="KW-1185">Reference proteome</keyword>
<evidence type="ECO:0000313" key="4">
    <source>
        <dbReference type="Proteomes" id="UP001085076"/>
    </source>
</evidence>
<feature type="domain" description="Sieve element occlusion C-terminal" evidence="2">
    <location>
        <begin position="470"/>
        <end position="701"/>
    </location>
</feature>
<dbReference type="Pfam" id="PF14576">
    <property type="entry name" value="SEO_N"/>
    <property type="match status" value="1"/>
</dbReference>
<name>A0A9D5CGG5_9LILI</name>
<dbReference type="InterPro" id="IPR027944">
    <property type="entry name" value="SEO_C"/>
</dbReference>
<dbReference type="Gene3D" id="3.40.30.10">
    <property type="entry name" value="Glutaredoxin"/>
    <property type="match status" value="1"/>
</dbReference>
<reference evidence="3" key="2">
    <citation type="journal article" date="2022" name="Hortic Res">
        <title>The genome of Dioscorea zingiberensis sheds light on the biosynthesis, origin and evolution of the medicinally important diosgenin saponins.</title>
        <authorList>
            <person name="Li Y."/>
            <person name="Tan C."/>
            <person name="Li Z."/>
            <person name="Guo J."/>
            <person name="Li S."/>
            <person name="Chen X."/>
            <person name="Wang C."/>
            <person name="Dai X."/>
            <person name="Yang H."/>
            <person name="Song W."/>
            <person name="Hou L."/>
            <person name="Xu J."/>
            <person name="Tong Z."/>
            <person name="Xu A."/>
            <person name="Yuan X."/>
            <person name="Wang W."/>
            <person name="Yang Q."/>
            <person name="Chen L."/>
            <person name="Sun Z."/>
            <person name="Wang K."/>
            <person name="Pan B."/>
            <person name="Chen J."/>
            <person name="Bao Y."/>
            <person name="Liu F."/>
            <person name="Qi X."/>
            <person name="Gang D.R."/>
            <person name="Wen J."/>
            <person name="Li J."/>
        </authorList>
    </citation>
    <scope>NUCLEOTIDE SEQUENCE</scope>
    <source>
        <strain evidence="3">Dzin_1.0</strain>
    </source>
</reference>
<protein>
    <recommendedName>
        <fullName evidence="5">Protein SIEVE ELEMENT OCCLUSION B-like</fullName>
    </recommendedName>
</protein>
<evidence type="ECO:0008006" key="5">
    <source>
        <dbReference type="Google" id="ProtNLM"/>
    </source>
</evidence>
<organism evidence="3 4">
    <name type="scientific">Dioscorea zingiberensis</name>
    <dbReference type="NCBI Taxonomy" id="325984"/>
    <lineage>
        <taxon>Eukaryota</taxon>
        <taxon>Viridiplantae</taxon>
        <taxon>Streptophyta</taxon>
        <taxon>Embryophyta</taxon>
        <taxon>Tracheophyta</taxon>
        <taxon>Spermatophyta</taxon>
        <taxon>Magnoliopsida</taxon>
        <taxon>Liliopsida</taxon>
        <taxon>Dioscoreales</taxon>
        <taxon>Dioscoreaceae</taxon>
        <taxon>Dioscorea</taxon>
    </lineage>
</organism>
<dbReference type="Proteomes" id="UP001085076">
    <property type="component" value="Miscellaneous, Linkage group lg05"/>
</dbReference>
<gene>
    <name evidence="3" type="ORF">J5N97_020767</name>
</gene>
<comment type="caution">
    <text evidence="3">The sequence shown here is derived from an EMBL/GenBank/DDBJ whole genome shotgun (WGS) entry which is preliminary data.</text>
</comment>
<evidence type="ECO:0000259" key="2">
    <source>
        <dbReference type="Pfam" id="PF14577"/>
    </source>
</evidence>
<dbReference type="InterPro" id="IPR039299">
    <property type="entry name" value="SEOA"/>
</dbReference>
<dbReference type="InterPro" id="IPR027942">
    <property type="entry name" value="SEO_N"/>
</dbReference>
<evidence type="ECO:0000259" key="1">
    <source>
        <dbReference type="Pfam" id="PF14576"/>
    </source>
</evidence>
<dbReference type="PANTHER" id="PTHR33232">
    <property type="entry name" value="PROTEIN SIEVE ELEMENT OCCLUSION B-LIKE"/>
    <property type="match status" value="1"/>
</dbReference>
<reference evidence="3" key="1">
    <citation type="submission" date="2021-03" db="EMBL/GenBank/DDBJ databases">
        <authorList>
            <person name="Li Z."/>
            <person name="Yang C."/>
        </authorList>
    </citation>
    <scope>NUCLEOTIDE SEQUENCE</scope>
    <source>
        <strain evidence="3">Dzin_1.0</strain>
        <tissue evidence="3">Leaf</tissue>
    </source>
</reference>
<proteinExistence type="predicted"/>
<dbReference type="GO" id="GO:0010088">
    <property type="term" value="P:phloem development"/>
    <property type="evidence" value="ECO:0007669"/>
    <property type="project" value="InterPro"/>
</dbReference>